<dbReference type="InterPro" id="IPR013762">
    <property type="entry name" value="Integrase-like_cat_sf"/>
</dbReference>
<dbReference type="KEGG" id="vpi:BW732_00675"/>
<dbReference type="Proteomes" id="UP000188246">
    <property type="component" value="Chromosome"/>
</dbReference>
<name>A0A1Q2D3D3_9ENTE</name>
<dbReference type="InterPro" id="IPR002104">
    <property type="entry name" value="Integrase_catalytic"/>
</dbReference>
<dbReference type="GO" id="GO:0015074">
    <property type="term" value="P:DNA integration"/>
    <property type="evidence" value="ECO:0007669"/>
    <property type="project" value="UniProtKB-KW"/>
</dbReference>
<sequence length="340" mass="40452">MKMTEEKFLRMKLDERLLNFTPTMRLFIEDVLQHRSTATAYEYTKDLSLLLEFTKMTDKTTVVSDDRMCHLSFVHYTDFFQYIKSYRLSFVSPTGNQLNQTFTNSTTGVNRKIATMLRWTKFIEENNYSSFVVYPDLALYDDTRPAKTYLMPETIQTLLQGVSQARAVTNWQAQQYAEKTKQRDLALIVLMLYSGLKVEECLNLTLEDIDLTRHQVFVERNPTREQQIILPLESQEYLRDYLKLRTHIELGDSNLLFESLHQGKMHQKTVRLMLKKYSERFNLTTIITPQLLRNTCEHQLYLLFDKSNNKVNWAVGRRYNEFKNQMELQNRWLNLTYTTD</sequence>
<dbReference type="InterPro" id="IPR050090">
    <property type="entry name" value="Tyrosine_recombinase_XerCD"/>
</dbReference>
<keyword evidence="2" id="KW-0229">DNA integration</keyword>
<evidence type="ECO:0000256" key="2">
    <source>
        <dbReference type="ARBA" id="ARBA00022908"/>
    </source>
</evidence>
<evidence type="ECO:0000259" key="4">
    <source>
        <dbReference type="PROSITE" id="PS51898"/>
    </source>
</evidence>
<dbReference type="InterPro" id="IPR011010">
    <property type="entry name" value="DNA_brk_join_enz"/>
</dbReference>
<accession>A0A1Q2D3D3</accession>
<dbReference type="AlphaFoldDB" id="A0A1Q2D3D3"/>
<comment type="subcellular location">
    <subcellularLocation>
        <location evidence="1">Cytoplasm</location>
    </subcellularLocation>
</comment>
<evidence type="ECO:0000313" key="5">
    <source>
        <dbReference type="EMBL" id="AQP52880.1"/>
    </source>
</evidence>
<dbReference type="Pfam" id="PF00589">
    <property type="entry name" value="Phage_integrase"/>
    <property type="match status" value="1"/>
</dbReference>
<keyword evidence="6" id="KW-1185">Reference proteome</keyword>
<dbReference type="GO" id="GO:0003677">
    <property type="term" value="F:DNA binding"/>
    <property type="evidence" value="ECO:0007669"/>
    <property type="project" value="InterPro"/>
</dbReference>
<evidence type="ECO:0000256" key="3">
    <source>
        <dbReference type="ARBA" id="ARBA00023172"/>
    </source>
</evidence>
<dbReference type="PROSITE" id="PS51898">
    <property type="entry name" value="TYR_RECOMBINASE"/>
    <property type="match status" value="1"/>
</dbReference>
<dbReference type="EMBL" id="CP019609">
    <property type="protein sequence ID" value="AQP52880.1"/>
    <property type="molecule type" value="Genomic_DNA"/>
</dbReference>
<gene>
    <name evidence="5" type="ORF">BW732_00675</name>
</gene>
<proteinExistence type="predicted"/>
<feature type="domain" description="Tyr recombinase" evidence="4">
    <location>
        <begin position="145"/>
        <end position="340"/>
    </location>
</feature>
<dbReference type="GO" id="GO:0005737">
    <property type="term" value="C:cytoplasm"/>
    <property type="evidence" value="ECO:0007669"/>
    <property type="project" value="UniProtKB-SubCell"/>
</dbReference>
<dbReference type="STRING" id="633807.BW732_00675"/>
<reference evidence="5 6" key="1">
    <citation type="journal article" date="2010" name="Int. J. Syst. Evol. Microbiol.">
        <title>Vagococcus penaei sp. nov., isolated from spoilage microbiota of cooked shrimp (Penaeus vannamei).</title>
        <authorList>
            <person name="Jaffres E."/>
            <person name="Prevost H."/>
            <person name="Rossero A."/>
            <person name="Joffraud J.J."/>
            <person name="Dousset X."/>
        </authorList>
    </citation>
    <scope>NUCLEOTIDE SEQUENCE [LARGE SCALE GENOMIC DNA]</scope>
    <source>
        <strain evidence="5 6">CD276</strain>
    </source>
</reference>
<organism evidence="5 6">
    <name type="scientific">Vagococcus penaei</name>
    <dbReference type="NCBI Taxonomy" id="633807"/>
    <lineage>
        <taxon>Bacteria</taxon>
        <taxon>Bacillati</taxon>
        <taxon>Bacillota</taxon>
        <taxon>Bacilli</taxon>
        <taxon>Lactobacillales</taxon>
        <taxon>Enterococcaceae</taxon>
        <taxon>Vagococcus</taxon>
    </lineage>
</organism>
<evidence type="ECO:0000313" key="6">
    <source>
        <dbReference type="Proteomes" id="UP000188246"/>
    </source>
</evidence>
<dbReference type="PANTHER" id="PTHR30349">
    <property type="entry name" value="PHAGE INTEGRASE-RELATED"/>
    <property type="match status" value="1"/>
</dbReference>
<keyword evidence="3" id="KW-0233">DNA recombination</keyword>
<dbReference type="SUPFAM" id="SSF56349">
    <property type="entry name" value="DNA breaking-rejoining enzymes"/>
    <property type="match status" value="1"/>
</dbReference>
<dbReference type="GO" id="GO:0006310">
    <property type="term" value="P:DNA recombination"/>
    <property type="evidence" value="ECO:0007669"/>
    <property type="project" value="UniProtKB-KW"/>
</dbReference>
<protein>
    <recommendedName>
        <fullName evidence="4">Tyr recombinase domain-containing protein</fullName>
    </recommendedName>
</protein>
<dbReference type="Gene3D" id="1.10.443.10">
    <property type="entry name" value="Intergrase catalytic core"/>
    <property type="match status" value="1"/>
</dbReference>
<dbReference type="PANTHER" id="PTHR30349:SF77">
    <property type="entry name" value="TYROSINE RECOMBINASE XERC"/>
    <property type="match status" value="1"/>
</dbReference>
<evidence type="ECO:0000256" key="1">
    <source>
        <dbReference type="ARBA" id="ARBA00004496"/>
    </source>
</evidence>
<dbReference type="RefSeq" id="WP_161485489.1">
    <property type="nucleotide sequence ID" value="NZ_CP019609.1"/>
</dbReference>